<dbReference type="GO" id="GO:0003723">
    <property type="term" value="F:RNA binding"/>
    <property type="evidence" value="ECO:0007669"/>
    <property type="project" value="UniProtKB-KW"/>
</dbReference>
<evidence type="ECO:0000259" key="3">
    <source>
        <dbReference type="Pfam" id="PF05183"/>
    </source>
</evidence>
<name>A0A9N9M2K7_9HELO</name>
<feature type="domain" description="RDRP core" evidence="3">
    <location>
        <begin position="453"/>
        <end position="1030"/>
    </location>
</feature>
<accession>A0A9N9M2K7</accession>
<keyword evidence="1" id="KW-0808">Transferase</keyword>
<dbReference type="GO" id="GO:0003968">
    <property type="term" value="F:RNA-directed RNA polymerase activity"/>
    <property type="evidence" value="ECO:0007669"/>
    <property type="project" value="UniProtKB-KW"/>
</dbReference>
<dbReference type="Proteomes" id="UP000701801">
    <property type="component" value="Unassembled WGS sequence"/>
</dbReference>
<comment type="similarity">
    <text evidence="1">Belongs to the RdRP family.</text>
</comment>
<comment type="catalytic activity">
    <reaction evidence="1">
        <text>RNA(n) + a ribonucleoside 5'-triphosphate = RNA(n+1) + diphosphate</text>
        <dbReference type="Rhea" id="RHEA:21248"/>
        <dbReference type="Rhea" id="RHEA-COMP:14527"/>
        <dbReference type="Rhea" id="RHEA-COMP:17342"/>
        <dbReference type="ChEBI" id="CHEBI:33019"/>
        <dbReference type="ChEBI" id="CHEBI:61557"/>
        <dbReference type="ChEBI" id="CHEBI:140395"/>
        <dbReference type="EC" id="2.7.7.48"/>
    </reaction>
</comment>
<gene>
    <name evidence="4" type="ORF">HYALB_00003538</name>
</gene>
<sequence length="1434" mass="162790">MSRRPRRYQQASSAFYNGDPNAWKAWPELAIRISRLQDETTTKDIFKTFEKYGDISRIEIFREDRRSNGESPGRIIFSPVPTEEFWYTGTCFIKPANGGNGYPIGLEIRKDDQSDGKMQSPTRPRVWFDKTMHMNPSKLHFGLMENPETMMQLQTVTHPSFVVDFRRRRLTVKFGVEHKDPRHKDLHTSEYISFNRVGKLDRTNRYMFQVSFEHLNVIHRLNLPNRSFQLLLQLGCPPQFYRKREGSTIHSDELVWSEFSNTWYRQTDIVYDPDLNSTSVIALHKTMPVIDIATGRWTTYLFEFPSDARTATSFAKILDALQDFNINIVPINKVCVTPGRPSELWDMIDTPKSTTLNAKVAEFYLPFEVRYQLEVCISREAINEYNVSRSFVAKLAGIASKDAIKARNILEKVAEMGIRFYDPMSIFEDDQILSFYAKTDIPHYCAFARKATVTPTTVHYSSPTVETTNRVLRNYAKENDQGRFLRVQFTDELLDGKIHLCKNELNDELFSRVYRTLFNGIQIGKRHFKFLAFGNSQFRENGAYFFCETDELTCGQIRDWMGSFSHINVAAKYAARLGQCFSTTRAINGLSAPTVVTVPDIERNGFTFTDGVGKISPFLAQMIAHELGIRAATTPSAFQFRLGGCKGILVTSPDAVDRQVHIRKSQQKFTATYNGLEIIRCSHYSCATLNRQTITILSSLGVPDESFLDLMTGQLINYESAMKDDVLARGLLLRYIDENQMTINIAQMVHSGFMENQDPFVVSLLHLWRSWSIKLLKEKAKIVIEDGAFVLGCVDETSTLKGYHQPTVGQGMQLPVEELPEIFIQVPLKGGDPKNPIYTVIEGICLVGRNPSLHPGDLRVVRAVDAPSLRHLRDVVVFPSTGDRDIPSMCSGGDLDGDDYFVIWDKSLRPREWNATPMNYTSPPPRVQQNPVEVEDLMKFFVRYMKNDSLPSIALAHQAQSDNLGVKNPTCIELAELHSKAVDYVKTGYPAEMPKRLKPRKWPHFMESRHRPKELYYRSTKIVGKLYDKVESIAFKPKYDLPFDRRVLAAYEIDDSLMAAARRLKSAYDYSMRQIMSQHDIRTEFEVWTTFVLSKPRVGSDYKQQEAIGRVADELKDTYRAACIKAAGGSDYGVLGPFVASMYRVTKEELDIALAECRATRVTEHGVTVPVRRMEPEYMPLISFPWLFEKVLGKISTGVDTSEDLADLGFVPLSFKNDRQVGGAKPANQNYIRREDGVVVHRGQEIDFFEDHGDYGSEDGAAGPYGGLVDIDRIGYNHSGGDQNGSSYGGMGDVALAGFRSPEPMGHDLDAAFGALDLKESARNSVNVPTHPVIDLTSESDDGNDRNSVDAPMPPLIDLTSGNDEENNRNQNEDEDDFDLDNGYDFDRQMSMAERDLLTEESTQEKEDDEVEAEQVQFDIEESAFDRLARMMDS</sequence>
<dbReference type="PANTHER" id="PTHR23079">
    <property type="entry name" value="RNA-DEPENDENT RNA POLYMERASE"/>
    <property type="match status" value="1"/>
</dbReference>
<evidence type="ECO:0000256" key="2">
    <source>
        <dbReference type="SAM" id="MobiDB-lite"/>
    </source>
</evidence>
<dbReference type="CDD" id="cd00590">
    <property type="entry name" value="RRM_SF"/>
    <property type="match status" value="1"/>
</dbReference>
<dbReference type="PANTHER" id="PTHR23079:SF55">
    <property type="entry name" value="RNA-DIRECTED RNA POLYMERASE"/>
    <property type="match status" value="1"/>
</dbReference>
<evidence type="ECO:0000256" key="1">
    <source>
        <dbReference type="RuleBase" id="RU363098"/>
    </source>
</evidence>
<evidence type="ECO:0000313" key="5">
    <source>
        <dbReference type="Proteomes" id="UP000701801"/>
    </source>
</evidence>
<organism evidence="4 5">
    <name type="scientific">Hymenoscyphus albidus</name>
    <dbReference type="NCBI Taxonomy" id="595503"/>
    <lineage>
        <taxon>Eukaryota</taxon>
        <taxon>Fungi</taxon>
        <taxon>Dikarya</taxon>
        <taxon>Ascomycota</taxon>
        <taxon>Pezizomycotina</taxon>
        <taxon>Leotiomycetes</taxon>
        <taxon>Helotiales</taxon>
        <taxon>Helotiaceae</taxon>
        <taxon>Hymenoscyphus</taxon>
    </lineage>
</organism>
<proteinExistence type="inferred from homology"/>
<feature type="compositionally biased region" description="Acidic residues" evidence="2">
    <location>
        <begin position="1406"/>
        <end position="1420"/>
    </location>
</feature>
<dbReference type="InterPro" id="IPR057596">
    <property type="entry name" value="RDRP_core"/>
</dbReference>
<keyword evidence="1" id="KW-0694">RNA-binding</keyword>
<protein>
    <recommendedName>
        <fullName evidence="1">RNA-dependent RNA polymerase</fullName>
        <ecNumber evidence="1">2.7.7.48</ecNumber>
    </recommendedName>
</protein>
<dbReference type="OrthoDB" id="6513042at2759"/>
<feature type="region of interest" description="Disordered" evidence="2">
    <location>
        <begin position="1329"/>
        <end position="1420"/>
    </location>
</feature>
<dbReference type="Pfam" id="PF05183">
    <property type="entry name" value="RdRP"/>
    <property type="match status" value="1"/>
</dbReference>
<keyword evidence="1" id="KW-0548">Nucleotidyltransferase</keyword>
<dbReference type="InterPro" id="IPR007855">
    <property type="entry name" value="RDRP"/>
</dbReference>
<feature type="compositionally biased region" description="Acidic residues" evidence="2">
    <location>
        <begin position="1373"/>
        <end position="1384"/>
    </location>
</feature>
<dbReference type="GO" id="GO:0030422">
    <property type="term" value="P:siRNA processing"/>
    <property type="evidence" value="ECO:0007669"/>
    <property type="project" value="TreeGrafter"/>
</dbReference>
<dbReference type="EMBL" id="CAJVRM010000702">
    <property type="protein sequence ID" value="CAG8982959.1"/>
    <property type="molecule type" value="Genomic_DNA"/>
</dbReference>
<dbReference type="GO" id="GO:0031380">
    <property type="term" value="C:nuclear RNA-directed RNA polymerase complex"/>
    <property type="evidence" value="ECO:0007669"/>
    <property type="project" value="TreeGrafter"/>
</dbReference>
<feature type="compositionally biased region" description="Basic and acidic residues" evidence="2">
    <location>
        <begin position="1385"/>
        <end position="1398"/>
    </location>
</feature>
<reference evidence="4" key="1">
    <citation type="submission" date="2021-07" db="EMBL/GenBank/DDBJ databases">
        <authorList>
            <person name="Durling M."/>
        </authorList>
    </citation>
    <scope>NUCLEOTIDE SEQUENCE</scope>
</reference>
<evidence type="ECO:0000313" key="4">
    <source>
        <dbReference type="EMBL" id="CAG8982959.1"/>
    </source>
</evidence>
<dbReference type="EC" id="2.7.7.48" evidence="1"/>
<comment type="caution">
    <text evidence="4">The sequence shown here is derived from an EMBL/GenBank/DDBJ whole genome shotgun (WGS) entry which is preliminary data.</text>
</comment>
<keyword evidence="1" id="KW-0696">RNA-directed RNA polymerase</keyword>
<keyword evidence="5" id="KW-1185">Reference proteome</keyword>